<dbReference type="Proteomes" id="UP000283895">
    <property type="component" value="Unassembled WGS sequence"/>
</dbReference>
<dbReference type="OrthoDB" id="5223456at2759"/>
<keyword evidence="2" id="KW-0732">Signal</keyword>
<keyword evidence="1" id="KW-0812">Transmembrane</keyword>
<gene>
    <name evidence="3" type="ORF">VMCG_04109</name>
</gene>
<evidence type="ECO:0000256" key="1">
    <source>
        <dbReference type="SAM" id="Phobius"/>
    </source>
</evidence>
<keyword evidence="4" id="KW-1185">Reference proteome</keyword>
<reference evidence="3 4" key="1">
    <citation type="submission" date="2015-09" db="EMBL/GenBank/DDBJ databases">
        <title>Host preference determinants of Valsa canker pathogens revealed by comparative genomics.</title>
        <authorList>
            <person name="Yin Z."/>
            <person name="Huang L."/>
        </authorList>
    </citation>
    <scope>NUCLEOTIDE SEQUENCE [LARGE SCALE GENOMIC DNA]</scope>
    <source>
        <strain evidence="3 4">03-1</strain>
    </source>
</reference>
<dbReference type="EMBL" id="LKEA01000009">
    <property type="protein sequence ID" value="ROW06864.1"/>
    <property type="molecule type" value="Genomic_DNA"/>
</dbReference>
<comment type="caution">
    <text evidence="3">The sequence shown here is derived from an EMBL/GenBank/DDBJ whole genome shotgun (WGS) entry which is preliminary data.</text>
</comment>
<feature type="chain" id="PRO_5019352016" description="Transmembrane protein" evidence="2">
    <location>
        <begin position="21"/>
        <end position="110"/>
    </location>
</feature>
<accession>A0A423WTJ6</accession>
<evidence type="ECO:0000313" key="4">
    <source>
        <dbReference type="Proteomes" id="UP000283895"/>
    </source>
</evidence>
<feature type="signal peptide" evidence="2">
    <location>
        <begin position="1"/>
        <end position="20"/>
    </location>
</feature>
<evidence type="ECO:0000256" key="2">
    <source>
        <dbReference type="SAM" id="SignalP"/>
    </source>
</evidence>
<evidence type="ECO:0000313" key="3">
    <source>
        <dbReference type="EMBL" id="ROW06864.1"/>
    </source>
</evidence>
<feature type="transmembrane region" description="Helical" evidence="1">
    <location>
        <begin position="67"/>
        <end position="87"/>
    </location>
</feature>
<dbReference type="AlphaFoldDB" id="A0A423WTJ6"/>
<proteinExistence type="predicted"/>
<keyword evidence="1" id="KW-1133">Transmembrane helix</keyword>
<feature type="transmembrane region" description="Helical" evidence="1">
    <location>
        <begin position="27"/>
        <end position="46"/>
    </location>
</feature>
<keyword evidence="1" id="KW-0472">Membrane</keyword>
<evidence type="ECO:0008006" key="5">
    <source>
        <dbReference type="Google" id="ProtNLM"/>
    </source>
</evidence>
<protein>
    <recommendedName>
        <fullName evidence="5">Transmembrane protein</fullName>
    </recommendedName>
</protein>
<sequence length="110" mass="12624">MLKLLYLILVDLFEIACLCGQSRGWSLSPLVVVIAGDIIGLIMLVCSRDWYGLWYWHGPWYSLKHEIGLGLFLALPILRMVLVLLTASEQWYESQEDRYLAAERGALLPR</sequence>
<organism evidence="3 4">
    <name type="scientific">Cytospora schulzeri</name>
    <dbReference type="NCBI Taxonomy" id="448051"/>
    <lineage>
        <taxon>Eukaryota</taxon>
        <taxon>Fungi</taxon>
        <taxon>Dikarya</taxon>
        <taxon>Ascomycota</taxon>
        <taxon>Pezizomycotina</taxon>
        <taxon>Sordariomycetes</taxon>
        <taxon>Sordariomycetidae</taxon>
        <taxon>Diaporthales</taxon>
        <taxon>Cytosporaceae</taxon>
        <taxon>Cytospora</taxon>
    </lineage>
</organism>
<name>A0A423WTJ6_9PEZI</name>